<dbReference type="PANTHER" id="PTHR10535:SF0">
    <property type="entry name" value="DNA-DIRECTED RNA POLYMERASES I, II, AND III SUBUNIT RPABC1"/>
    <property type="match status" value="1"/>
</dbReference>
<dbReference type="GO" id="GO:0006366">
    <property type="term" value="P:transcription by RNA polymerase II"/>
    <property type="evidence" value="ECO:0007669"/>
    <property type="project" value="TreeGrafter"/>
</dbReference>
<evidence type="ECO:0000256" key="1">
    <source>
        <dbReference type="ARBA" id="ARBA00004123"/>
    </source>
</evidence>
<feature type="region of interest" description="Disordered" evidence="5">
    <location>
        <begin position="159"/>
        <end position="281"/>
    </location>
</feature>
<dbReference type="InterPro" id="IPR005571">
    <property type="entry name" value="RNA_pol_Rpb5_N"/>
</dbReference>
<dbReference type="Pfam" id="PF01191">
    <property type="entry name" value="RNA_pol_Rpb5_C"/>
    <property type="match status" value="1"/>
</dbReference>
<dbReference type="GO" id="GO:0005665">
    <property type="term" value="C:RNA polymerase II, core complex"/>
    <property type="evidence" value="ECO:0007669"/>
    <property type="project" value="TreeGrafter"/>
</dbReference>
<dbReference type="PANTHER" id="PTHR10535">
    <property type="entry name" value="DNA-DIRECTED RNA POLYMERASES I, II, AND III SUBUNIT RPABC1"/>
    <property type="match status" value="1"/>
</dbReference>
<evidence type="ECO:0000256" key="2">
    <source>
        <dbReference type="ARBA" id="ARBA00023163"/>
    </source>
</evidence>
<evidence type="ECO:0000313" key="8">
    <source>
        <dbReference type="EnsemblPlants" id="EMT18224"/>
    </source>
</evidence>
<dbReference type="Gene3D" id="3.40.1340.10">
    <property type="entry name" value="RNA polymerase, Rpb5, N-terminal domain"/>
    <property type="match status" value="1"/>
</dbReference>
<comment type="similarity">
    <text evidence="4">Belongs to the archaeal Rpo5/eukaryotic RPB5 RNA polymerase subunit family.</text>
</comment>
<dbReference type="GO" id="GO:0042797">
    <property type="term" value="P:tRNA transcription by RNA polymerase III"/>
    <property type="evidence" value="ECO:0007669"/>
    <property type="project" value="TreeGrafter"/>
</dbReference>
<dbReference type="SUPFAM" id="SSF53036">
    <property type="entry name" value="Eukaryotic RPB5 N-terminal domain"/>
    <property type="match status" value="1"/>
</dbReference>
<dbReference type="EnsemblPlants" id="EMT18224">
    <property type="protein sequence ID" value="EMT18224"/>
    <property type="gene ID" value="F775_42305"/>
</dbReference>
<sequence>MAAAEGETSRLFRVRRAVRRMRRDRGYLVLDADVDLTMGEFVGRYGDPVRREDLVINRAKKDNPDDQIYVFFPNEPKPGTKVVTSYAEKMAQENVPNGILVVQQALTAFARNKLVETSKFRLQVFQEGELLINIKNHDLVPEHVLLTQEQKKTLLEKYTVKETQSSSPRTTAASYLQPDARRSASAHRHRYRYLQSPSSRATAASYLQPDARRSASAHRHRYRYLQSPSSRATAASYLQPDARRSASAHRHRYRYLQSPSSRATAASYLQPDARRSDSADCRGPCRNCRLVTREAWPPPALLVKDPA</sequence>
<dbReference type="Gene3D" id="3.90.940.20">
    <property type="entry name" value="RPB5-like RNA polymerase subunit"/>
    <property type="match status" value="1"/>
</dbReference>
<feature type="domain" description="RNA polymerase Rpb5 N-terminal" evidence="7">
    <location>
        <begin position="6"/>
        <end position="90"/>
    </location>
</feature>
<dbReference type="ExpressionAtlas" id="R7WES6">
    <property type="expression patterns" value="baseline"/>
</dbReference>
<dbReference type="GO" id="GO:0006362">
    <property type="term" value="P:transcription elongation by RNA polymerase I"/>
    <property type="evidence" value="ECO:0007669"/>
    <property type="project" value="TreeGrafter"/>
</dbReference>
<accession>R7WES6</accession>
<evidence type="ECO:0000256" key="4">
    <source>
        <dbReference type="ARBA" id="ARBA00025765"/>
    </source>
</evidence>
<dbReference type="InterPro" id="IPR036710">
    <property type="entry name" value="RNA_pol_Rpb5_N_sf"/>
</dbReference>
<dbReference type="InterPro" id="IPR035913">
    <property type="entry name" value="RPB5-like_sf"/>
</dbReference>
<protein>
    <submittedName>
        <fullName evidence="8">Uncharacterized protein</fullName>
    </submittedName>
</protein>
<dbReference type="FunFam" id="3.40.1340.10:FF:000001">
    <property type="entry name" value="DNA-directed RNA polymerases I, II, and III subunit RPABC1"/>
    <property type="match status" value="1"/>
</dbReference>
<evidence type="ECO:0000259" key="7">
    <source>
        <dbReference type="Pfam" id="PF03871"/>
    </source>
</evidence>
<dbReference type="InterPro" id="IPR000783">
    <property type="entry name" value="RNA_pol_subH/Rpb5_C"/>
</dbReference>
<feature type="domain" description="RNA polymerase subunit H/Rpb5 C-terminal" evidence="6">
    <location>
        <begin position="132"/>
        <end position="164"/>
    </location>
</feature>
<feature type="compositionally biased region" description="Polar residues" evidence="5">
    <location>
        <begin position="161"/>
        <end position="174"/>
    </location>
</feature>
<dbReference type="InterPro" id="IPR014381">
    <property type="entry name" value="Arch_Rpo5/euc_Rpb5"/>
</dbReference>
<dbReference type="Pfam" id="PF03871">
    <property type="entry name" value="RNA_pol_Rpb5_N"/>
    <property type="match status" value="1"/>
</dbReference>
<name>R7WES6_AEGTA</name>
<dbReference type="GO" id="GO:0005736">
    <property type="term" value="C:RNA polymerase I complex"/>
    <property type="evidence" value="ECO:0007669"/>
    <property type="project" value="TreeGrafter"/>
</dbReference>
<dbReference type="GO" id="GO:0005666">
    <property type="term" value="C:RNA polymerase III complex"/>
    <property type="evidence" value="ECO:0007669"/>
    <property type="project" value="TreeGrafter"/>
</dbReference>
<keyword evidence="3" id="KW-0539">Nucleus</keyword>
<evidence type="ECO:0000256" key="3">
    <source>
        <dbReference type="ARBA" id="ARBA00023242"/>
    </source>
</evidence>
<organism evidence="8">
    <name type="scientific">Aegilops tauschii</name>
    <name type="common">Tausch's goatgrass</name>
    <name type="synonym">Aegilops squarrosa</name>
    <dbReference type="NCBI Taxonomy" id="37682"/>
    <lineage>
        <taxon>Eukaryota</taxon>
        <taxon>Viridiplantae</taxon>
        <taxon>Streptophyta</taxon>
        <taxon>Embryophyta</taxon>
        <taxon>Tracheophyta</taxon>
        <taxon>Spermatophyta</taxon>
        <taxon>Magnoliopsida</taxon>
        <taxon>Liliopsida</taxon>
        <taxon>Poales</taxon>
        <taxon>Poaceae</taxon>
        <taxon>BOP clade</taxon>
        <taxon>Pooideae</taxon>
        <taxon>Triticodae</taxon>
        <taxon>Triticeae</taxon>
        <taxon>Triticinae</taxon>
        <taxon>Aegilops</taxon>
    </lineage>
</organism>
<dbReference type="AlphaFoldDB" id="R7WES6"/>
<evidence type="ECO:0000256" key="5">
    <source>
        <dbReference type="SAM" id="MobiDB-lite"/>
    </source>
</evidence>
<evidence type="ECO:0000259" key="6">
    <source>
        <dbReference type="Pfam" id="PF01191"/>
    </source>
</evidence>
<comment type="subcellular location">
    <subcellularLocation>
        <location evidence="1">Nucleus</location>
    </subcellularLocation>
</comment>
<proteinExistence type="inferred from homology"/>
<dbReference type="GO" id="GO:0003899">
    <property type="term" value="F:DNA-directed RNA polymerase activity"/>
    <property type="evidence" value="ECO:0007669"/>
    <property type="project" value="InterPro"/>
</dbReference>
<keyword evidence="2" id="KW-0804">Transcription</keyword>
<dbReference type="SUPFAM" id="SSF55287">
    <property type="entry name" value="RPB5-like RNA polymerase subunit"/>
    <property type="match status" value="1"/>
</dbReference>
<dbReference type="GO" id="GO:0003677">
    <property type="term" value="F:DNA binding"/>
    <property type="evidence" value="ECO:0007669"/>
    <property type="project" value="InterPro"/>
</dbReference>
<reference evidence="8" key="1">
    <citation type="submission" date="2015-06" db="UniProtKB">
        <authorList>
            <consortium name="EnsemblPlants"/>
        </authorList>
    </citation>
    <scope>IDENTIFICATION</scope>
</reference>